<dbReference type="STRING" id="1544798.LH29_16295"/>
<feature type="transmembrane region" description="Helical" evidence="1">
    <location>
        <begin position="182"/>
        <end position="200"/>
    </location>
</feature>
<reference evidence="3 4" key="1">
    <citation type="submission" date="2014-09" db="EMBL/GenBank/DDBJ databases">
        <title>Draft Genome Sequence of Draconibacterium sp. JN14CK-3.</title>
        <authorList>
            <person name="Dong C."/>
            <person name="Lai Q."/>
            <person name="Shao Z."/>
        </authorList>
    </citation>
    <scope>NUCLEOTIDE SEQUENCE [LARGE SCALE GENOMIC DNA]</scope>
    <source>
        <strain evidence="3 4">JN14CK-3</strain>
    </source>
</reference>
<feature type="transmembrane region" description="Helical" evidence="1">
    <location>
        <begin position="155"/>
        <end position="175"/>
    </location>
</feature>
<keyword evidence="1" id="KW-1133">Transmembrane helix</keyword>
<organism evidence="3 4">
    <name type="scientific">Draconibacterium sediminis</name>
    <dbReference type="NCBI Taxonomy" id="1544798"/>
    <lineage>
        <taxon>Bacteria</taxon>
        <taxon>Pseudomonadati</taxon>
        <taxon>Bacteroidota</taxon>
        <taxon>Bacteroidia</taxon>
        <taxon>Marinilabiliales</taxon>
        <taxon>Prolixibacteraceae</taxon>
        <taxon>Draconibacterium</taxon>
    </lineage>
</organism>
<evidence type="ECO:0000256" key="1">
    <source>
        <dbReference type="SAM" id="Phobius"/>
    </source>
</evidence>
<dbReference type="Proteomes" id="UP000032544">
    <property type="component" value="Unassembled WGS sequence"/>
</dbReference>
<dbReference type="InterPro" id="IPR000326">
    <property type="entry name" value="PAP2/HPO"/>
</dbReference>
<dbReference type="OrthoDB" id="9786064at2"/>
<keyword evidence="1" id="KW-0472">Membrane</keyword>
<keyword evidence="4" id="KW-1185">Reference proteome</keyword>
<dbReference type="AlphaFoldDB" id="A0A0D8J843"/>
<comment type="caution">
    <text evidence="3">The sequence shown here is derived from an EMBL/GenBank/DDBJ whole genome shotgun (WGS) entry which is preliminary data.</text>
</comment>
<dbReference type="CDD" id="cd01610">
    <property type="entry name" value="PAP2_like"/>
    <property type="match status" value="1"/>
</dbReference>
<feature type="domain" description="Phosphatidic acid phosphatase type 2/haloperoxidase" evidence="2">
    <location>
        <begin position="129"/>
        <end position="200"/>
    </location>
</feature>
<feature type="transmembrane region" description="Helical" evidence="1">
    <location>
        <begin position="43"/>
        <end position="67"/>
    </location>
</feature>
<evidence type="ECO:0000259" key="2">
    <source>
        <dbReference type="Pfam" id="PF01569"/>
    </source>
</evidence>
<dbReference type="Gene3D" id="1.20.144.10">
    <property type="entry name" value="Phosphatidic acid phosphatase type 2/haloperoxidase"/>
    <property type="match status" value="1"/>
</dbReference>
<name>A0A0D8J843_9BACT</name>
<dbReference type="RefSeq" id="WP_045031445.1">
    <property type="nucleotide sequence ID" value="NZ_JRHC01000004.1"/>
</dbReference>
<evidence type="ECO:0000313" key="3">
    <source>
        <dbReference type="EMBL" id="KJF42954.1"/>
    </source>
</evidence>
<feature type="transmembrane region" description="Helical" evidence="1">
    <location>
        <begin position="79"/>
        <end position="96"/>
    </location>
</feature>
<gene>
    <name evidence="3" type="ORF">LH29_16295</name>
</gene>
<proteinExistence type="predicted"/>
<keyword evidence="1" id="KW-0812">Transmembrane</keyword>
<dbReference type="Pfam" id="PF01569">
    <property type="entry name" value="PAP2"/>
    <property type="match status" value="1"/>
</dbReference>
<protein>
    <recommendedName>
        <fullName evidence="2">Phosphatidic acid phosphatase type 2/haloperoxidase domain-containing protein</fullName>
    </recommendedName>
</protein>
<feature type="transmembrane region" description="Helical" evidence="1">
    <location>
        <begin position="108"/>
        <end position="125"/>
    </location>
</feature>
<accession>A0A0D8J843</accession>
<dbReference type="EMBL" id="JRHC01000004">
    <property type="protein sequence ID" value="KJF42954.1"/>
    <property type="molecule type" value="Genomic_DNA"/>
</dbReference>
<sequence>MSEKIARIISVIFHPVLIPTIGMFLLLNSGFYFDLLLWEAKRFVLLVVFFTTCILPMLSVAVLSLNPRFDINMPGNRDRLIPLLSASVFYYLGFILLRKVQAVPEFKLFMLASVLVLVVLLVVSLKWKISNHMAAIGGLSGTLFALSFRNGVNPVYSVLIVVLLSGLIGTARLILGKHDLKQLVAGYGLGFIVLYLVLYFV</sequence>
<evidence type="ECO:0000313" key="4">
    <source>
        <dbReference type="Proteomes" id="UP000032544"/>
    </source>
</evidence>
<feature type="transmembrane region" description="Helical" evidence="1">
    <location>
        <begin position="12"/>
        <end position="31"/>
    </location>
</feature>